<dbReference type="Pfam" id="PF01663">
    <property type="entry name" value="Phosphodiest"/>
    <property type="match status" value="1"/>
</dbReference>
<keyword evidence="3" id="KW-1185">Reference proteome</keyword>
<accession>A0ABV4BGL7</accession>
<evidence type="ECO:0000313" key="3">
    <source>
        <dbReference type="Proteomes" id="UP001564408"/>
    </source>
</evidence>
<dbReference type="Gene3D" id="3.40.720.10">
    <property type="entry name" value="Alkaline Phosphatase, subunit A"/>
    <property type="match status" value="1"/>
</dbReference>
<dbReference type="PANTHER" id="PTHR10151:SF120">
    <property type="entry name" value="BIS(5'-ADENOSYL)-TRIPHOSPHATASE"/>
    <property type="match status" value="1"/>
</dbReference>
<gene>
    <name evidence="2" type="ORF">ABC977_08460</name>
</gene>
<organism evidence="2 3">
    <name type="scientific">Thioalkalicoccus limnaeus</name>
    <dbReference type="NCBI Taxonomy" id="120681"/>
    <lineage>
        <taxon>Bacteria</taxon>
        <taxon>Pseudomonadati</taxon>
        <taxon>Pseudomonadota</taxon>
        <taxon>Gammaproteobacteria</taxon>
        <taxon>Chromatiales</taxon>
        <taxon>Chromatiaceae</taxon>
        <taxon>Thioalkalicoccus</taxon>
    </lineage>
</organism>
<comment type="caution">
    <text evidence="2">The sequence shown here is derived from an EMBL/GenBank/DDBJ whole genome shotgun (WGS) entry which is preliminary data.</text>
</comment>
<dbReference type="RefSeq" id="WP_369666820.1">
    <property type="nucleotide sequence ID" value="NZ_JBDKXB010000008.1"/>
</dbReference>
<dbReference type="EMBL" id="JBDKXB010000008">
    <property type="protein sequence ID" value="MEY6432433.1"/>
    <property type="molecule type" value="Genomic_DNA"/>
</dbReference>
<feature type="region of interest" description="Disordered" evidence="1">
    <location>
        <begin position="1"/>
        <end position="42"/>
    </location>
</feature>
<sequence>MKPLRSDPDGGSIPVDAGEISTDATSSPTARNEASGAFTGWPKPDYQGGGLVNLMSSLIQARGGRSAYPALTTLSVSEIAGITNLILLVIDGLGAEWLERRAPDGLLSRHRRTTMTSVFPPTTAAAIPTFLTGQAPQQHGLTGWHTWLRELGTVMTVLPGRPRYGGPGYREAGLDPAGLFEAKPLFEQIDASSHVLSPTRIAHSDFNRAYSRGAQIRAADSLTAILREARKIVRRGRGPQYLYLYWPELDRLGHEQGIEGPAAWAHLHEIERAIADFLDDITGSDTLLLVTADHGQLDTTPAEHIELADHADLADCLILPLCGEPRAAFCYLRPDRIATFLELARGRLDAVAEAHASRDLIAAGLFGSGPVNRRLADRIGDYTLLMRGSYAIHERLLTEEAHTLIGVHGGLSTAELHVPLCLLRA</sequence>
<dbReference type="PANTHER" id="PTHR10151">
    <property type="entry name" value="ECTONUCLEOTIDE PYROPHOSPHATASE/PHOSPHODIESTERASE"/>
    <property type="match status" value="1"/>
</dbReference>
<name>A0ABV4BGL7_9GAMM</name>
<reference evidence="2 3" key="1">
    <citation type="submission" date="2024-05" db="EMBL/GenBank/DDBJ databases">
        <title>Genome Sequence and Characterization of the New Strain Purple Sulfur Bacterium of Genus Thioalkalicoccus.</title>
        <authorList>
            <person name="Bryantseva I.A."/>
            <person name="Kyndt J.A."/>
            <person name="Imhoff J.F."/>
        </authorList>
    </citation>
    <scope>NUCLEOTIDE SEQUENCE [LARGE SCALE GENOMIC DNA]</scope>
    <source>
        <strain evidence="2 3">Um2</strain>
    </source>
</reference>
<evidence type="ECO:0000256" key="1">
    <source>
        <dbReference type="SAM" id="MobiDB-lite"/>
    </source>
</evidence>
<feature type="compositionally biased region" description="Polar residues" evidence="1">
    <location>
        <begin position="22"/>
        <end position="32"/>
    </location>
</feature>
<evidence type="ECO:0000313" key="2">
    <source>
        <dbReference type="EMBL" id="MEY6432433.1"/>
    </source>
</evidence>
<dbReference type="Proteomes" id="UP001564408">
    <property type="component" value="Unassembled WGS sequence"/>
</dbReference>
<dbReference type="InterPro" id="IPR017850">
    <property type="entry name" value="Alkaline_phosphatase_core_sf"/>
</dbReference>
<protein>
    <submittedName>
        <fullName evidence="2">Nucleotide pyrophosphatase/phosphodiesterase family protein</fullName>
    </submittedName>
</protein>
<dbReference type="SUPFAM" id="SSF53649">
    <property type="entry name" value="Alkaline phosphatase-like"/>
    <property type="match status" value="1"/>
</dbReference>
<dbReference type="InterPro" id="IPR002591">
    <property type="entry name" value="Phosphodiest/P_Trfase"/>
</dbReference>
<proteinExistence type="predicted"/>